<keyword evidence="3" id="KW-1185">Reference proteome</keyword>
<evidence type="ECO:0000256" key="1">
    <source>
        <dbReference type="SAM" id="Coils"/>
    </source>
</evidence>
<dbReference type="Proteomes" id="UP001491349">
    <property type="component" value="Unassembled WGS sequence"/>
</dbReference>
<protein>
    <submittedName>
        <fullName evidence="2">Thiol:disulfide interchange protein</fullName>
    </submittedName>
</protein>
<keyword evidence="1" id="KW-0175">Coiled coil</keyword>
<sequence>AIEVDKDSLFKSKLKGTYSNEEFTKFNEESNKLQKGMQKKMKAFEVKNKALIEQVEKTKDTAIANRLRAEYEPLQKEAQKTMEEFTFAYPKTHPKSFISVLIVQMMMNNPKYTPKEIEGLYNSLDESLKKTKPGKSIKENIDALKKKPAISQP</sequence>
<reference evidence="2 3" key="1">
    <citation type="submission" date="2024-04" db="EMBL/GenBank/DDBJ databases">
        <title>draft genome sequnece of Flavobacterium buctense JCM 30750.</title>
        <authorList>
            <person name="Kim D.-U."/>
        </authorList>
    </citation>
    <scope>NUCLEOTIDE SEQUENCE [LARGE SCALE GENOMIC DNA]</scope>
    <source>
        <strain evidence="2 3">JCM 30750</strain>
    </source>
</reference>
<proteinExistence type="predicted"/>
<evidence type="ECO:0000313" key="2">
    <source>
        <dbReference type="EMBL" id="MEK8180983.1"/>
    </source>
</evidence>
<name>A0ABU9E2V7_9FLAO</name>
<dbReference type="EMBL" id="JBBPCB010000008">
    <property type="protein sequence ID" value="MEK8180983.1"/>
    <property type="molecule type" value="Genomic_DNA"/>
</dbReference>
<comment type="caution">
    <text evidence="2">The sequence shown here is derived from an EMBL/GenBank/DDBJ whole genome shotgun (WGS) entry which is preliminary data.</text>
</comment>
<feature type="non-terminal residue" evidence="2">
    <location>
        <position position="1"/>
    </location>
</feature>
<feature type="coiled-coil region" evidence="1">
    <location>
        <begin position="41"/>
        <end position="84"/>
    </location>
</feature>
<organism evidence="2 3">
    <name type="scientific">Flavobacterium buctense</name>
    <dbReference type="NCBI Taxonomy" id="1648146"/>
    <lineage>
        <taxon>Bacteria</taxon>
        <taxon>Pseudomonadati</taxon>
        <taxon>Bacteroidota</taxon>
        <taxon>Flavobacteriia</taxon>
        <taxon>Flavobacteriales</taxon>
        <taxon>Flavobacteriaceae</taxon>
        <taxon>Flavobacterium</taxon>
    </lineage>
</organism>
<gene>
    <name evidence="2" type="ORF">WMW71_11590</name>
</gene>
<accession>A0ABU9E2V7</accession>
<evidence type="ECO:0000313" key="3">
    <source>
        <dbReference type="Proteomes" id="UP001491349"/>
    </source>
</evidence>